<comment type="caution">
    <text evidence="2">The sequence shown here is derived from an EMBL/GenBank/DDBJ whole genome shotgun (WGS) entry which is preliminary data.</text>
</comment>
<dbReference type="CDD" id="cd02440">
    <property type="entry name" value="AdoMet_MTases"/>
    <property type="match status" value="1"/>
</dbReference>
<keyword evidence="2" id="KW-0489">Methyltransferase</keyword>
<evidence type="ECO:0000313" key="2">
    <source>
        <dbReference type="EMBL" id="HJA93017.1"/>
    </source>
</evidence>
<name>A0A9D2I684_9FIRM</name>
<dbReference type="Pfam" id="PF13649">
    <property type="entry name" value="Methyltransf_25"/>
    <property type="match status" value="1"/>
</dbReference>
<dbReference type="PANTHER" id="PTHR43591">
    <property type="entry name" value="METHYLTRANSFERASE"/>
    <property type="match status" value="1"/>
</dbReference>
<dbReference type="AlphaFoldDB" id="A0A9D2I684"/>
<reference evidence="2" key="1">
    <citation type="journal article" date="2021" name="PeerJ">
        <title>Extensive microbial diversity within the chicken gut microbiome revealed by metagenomics and culture.</title>
        <authorList>
            <person name="Gilroy R."/>
            <person name="Ravi A."/>
            <person name="Getino M."/>
            <person name="Pursley I."/>
            <person name="Horton D.L."/>
            <person name="Alikhan N.F."/>
            <person name="Baker D."/>
            <person name="Gharbi K."/>
            <person name="Hall N."/>
            <person name="Watson M."/>
            <person name="Adriaenssens E.M."/>
            <person name="Foster-Nyarko E."/>
            <person name="Jarju S."/>
            <person name="Secka A."/>
            <person name="Antonio M."/>
            <person name="Oren A."/>
            <person name="Chaudhuri R.R."/>
            <person name="La Ragione R."/>
            <person name="Hildebrand F."/>
            <person name="Pallen M.J."/>
        </authorList>
    </citation>
    <scope>NUCLEOTIDE SEQUENCE</scope>
    <source>
        <strain evidence="2">CHK179-7159</strain>
    </source>
</reference>
<dbReference type="PANTHER" id="PTHR43591:SF110">
    <property type="entry name" value="RHODANESE DOMAIN-CONTAINING PROTEIN"/>
    <property type="match status" value="1"/>
</dbReference>
<dbReference type="GO" id="GO:0032259">
    <property type="term" value="P:methylation"/>
    <property type="evidence" value="ECO:0007669"/>
    <property type="project" value="UniProtKB-KW"/>
</dbReference>
<evidence type="ECO:0000259" key="1">
    <source>
        <dbReference type="Pfam" id="PF13649"/>
    </source>
</evidence>
<dbReference type="Proteomes" id="UP000886858">
    <property type="component" value="Unassembled WGS sequence"/>
</dbReference>
<accession>A0A9D2I684</accession>
<sequence length="260" mass="29568">MFNEKTIISKWNADMYDLNERDTEDVEFALSIIGVTSKNILEIACGSGRFLVPMAKAGHIVTGLDFDEYMLNKIRAKSDGIDNITWRKADVFNDDWGKGFDVVVIAGNFLFNLISDMDYEEAQRLLFKKAAEALVPGGSIYIDYGYTMHPEKWFADSGENVIWQGTDSDGNTGRMVLLNSTFDKQSNINQFTRRFELTLADGREIKEDILSSKHFATLEQVHAWLSSNDFIVEKEYGDYNRSPIGENTNRAVIWAKKLAR</sequence>
<reference evidence="2" key="2">
    <citation type="submission" date="2021-04" db="EMBL/GenBank/DDBJ databases">
        <authorList>
            <person name="Gilroy R."/>
        </authorList>
    </citation>
    <scope>NUCLEOTIDE SEQUENCE</scope>
    <source>
        <strain evidence="2">CHK179-7159</strain>
    </source>
</reference>
<keyword evidence="2" id="KW-0808">Transferase</keyword>
<evidence type="ECO:0000313" key="3">
    <source>
        <dbReference type="Proteomes" id="UP000886858"/>
    </source>
</evidence>
<proteinExistence type="predicted"/>
<gene>
    <name evidence="2" type="ORF">H9717_07860</name>
</gene>
<dbReference type="EMBL" id="DWYY01000081">
    <property type="protein sequence ID" value="HJA93017.1"/>
    <property type="molecule type" value="Genomic_DNA"/>
</dbReference>
<dbReference type="Gene3D" id="3.40.50.150">
    <property type="entry name" value="Vaccinia Virus protein VP39"/>
    <property type="match status" value="1"/>
</dbReference>
<dbReference type="SUPFAM" id="SSF53335">
    <property type="entry name" value="S-adenosyl-L-methionine-dependent methyltransferases"/>
    <property type="match status" value="1"/>
</dbReference>
<feature type="domain" description="Methyltransferase" evidence="1">
    <location>
        <begin position="40"/>
        <end position="138"/>
    </location>
</feature>
<dbReference type="InterPro" id="IPR029063">
    <property type="entry name" value="SAM-dependent_MTases_sf"/>
</dbReference>
<dbReference type="GO" id="GO:0008168">
    <property type="term" value="F:methyltransferase activity"/>
    <property type="evidence" value="ECO:0007669"/>
    <property type="project" value="UniProtKB-KW"/>
</dbReference>
<dbReference type="InterPro" id="IPR041698">
    <property type="entry name" value="Methyltransf_25"/>
</dbReference>
<protein>
    <submittedName>
        <fullName evidence="2">Class I SAM-dependent methyltransferase</fullName>
    </submittedName>
</protein>
<organism evidence="2 3">
    <name type="scientific">Candidatus Eisenbergiella merdipullorum</name>
    <dbReference type="NCBI Taxonomy" id="2838553"/>
    <lineage>
        <taxon>Bacteria</taxon>
        <taxon>Bacillati</taxon>
        <taxon>Bacillota</taxon>
        <taxon>Clostridia</taxon>
        <taxon>Lachnospirales</taxon>
        <taxon>Lachnospiraceae</taxon>
        <taxon>Eisenbergiella</taxon>
    </lineage>
</organism>